<dbReference type="InterPro" id="IPR010104">
    <property type="entry name" value="TonB_rcpt_bac"/>
</dbReference>
<keyword evidence="3 7" id="KW-1134">Transmembrane beta strand</keyword>
<feature type="region of interest" description="Disordered" evidence="8">
    <location>
        <begin position="487"/>
        <end position="509"/>
    </location>
</feature>
<evidence type="ECO:0000259" key="10">
    <source>
        <dbReference type="Pfam" id="PF07715"/>
    </source>
</evidence>
<dbReference type="InterPro" id="IPR039426">
    <property type="entry name" value="TonB-dep_rcpt-like"/>
</dbReference>
<dbReference type="PANTHER" id="PTHR40980:SF3">
    <property type="entry name" value="TONB-DEPENDENT RECEPTOR-LIKE BETA-BARREL DOMAIN-CONTAINING PROTEIN"/>
    <property type="match status" value="1"/>
</dbReference>
<evidence type="ECO:0000313" key="11">
    <source>
        <dbReference type="EMBL" id="OFC69699.1"/>
    </source>
</evidence>
<name>A0A1E7Z847_9ALTE</name>
<keyword evidence="9" id="KW-0732">Signal</keyword>
<dbReference type="Gene3D" id="2.170.130.10">
    <property type="entry name" value="TonB-dependent receptor, plug domain"/>
    <property type="match status" value="1"/>
</dbReference>
<sequence>MTNFKDNRSKAGQYPTLATARKPLATLISQLLIAGSCATLAMTAPAFAQDNTQQQREDSVKVADTANTTTTEENEEEFETEVIEVKGIRASQRGAIDRKKMGGTIMDSLVAEDVGQFPDKNVGEALQRIPGVQLDRDFGEGASISIRGVEPSLLRVEVNNVSAQGFGGERAVDFRAMASELIRSLDVIKGSEARLTEGGIGGTVQVNTRKPNEFEENYLSLNAEGQYNDLTGEPNDRFNLVGVYKFNDDLGLLVNLTSETKNTMIHAIRNTEWMLFDDYDNSPEKTFENEYAGVTDQAACVDVDDPTLCEQQWYEFSPRIPRYGIWGREEDRISANAMIQYQWNDRLSSHIGYTYNDRDKLATDLNLHLESGSAARVNPDSVVVDDQHNVTYFETALAGVTNRTLKFGWEQTTSILETGFRYDGDTWTLEGLASKSDSTQDIDSRDTHITAEGIAGIAVQLNDEGMPEWNFNDGYFYNSDDPTDMSDSFDVNDPSSYRSRSRYKYAPSHDESEETMAKLDFTYIPDSDFVTKILTGVQYTKQDMVNANWQYNIIRDVGQEYNGVEWTVDDQVALISGNTFQSDELFDGYDLPVDTVGSYQAVDTFPFIDAIQAIADDNTTREDLDVRSGNYDVSVETRAIYLQGNFETYFGDMRLWGNVGVRYVETDTAANGDVREIIIVDQLDENGNVMTNPDTGEDLAGVEDPDSPDWFEGRRTVDGDYSDTLPSINLNLGIIPNELVLYMGAAKVMSRPKTTDLNVNATCTVYQTRRSVEDQINNVCSAGNPALNPYRATQFDVALNWYPDENSVLSAAYFVKDITSWIINAETRYDVDFFGDGRLWDVRQKVNGSGVKTQGIELQASTTFTWLPAPFDGFGGAVNYTRMSADDVGLFNQLNGEELPFPSQSENSYNLTAFYETDVWSIRLAYNYRDEYLASPADRSGNPVFVDDSGYLDAKIVFNVTENLRVYADGRNLTGEVKSYNAGEHRLSDMQWSGREYAVGVTYQF</sequence>
<dbReference type="OrthoDB" id="8727862at2"/>
<evidence type="ECO:0000256" key="5">
    <source>
        <dbReference type="ARBA" id="ARBA00023136"/>
    </source>
</evidence>
<comment type="similarity">
    <text evidence="7">Belongs to the TonB-dependent receptor family.</text>
</comment>
<comment type="caution">
    <text evidence="11">The sequence shown here is derived from an EMBL/GenBank/DDBJ whole genome shotgun (WGS) entry which is preliminary data.</text>
</comment>
<dbReference type="SUPFAM" id="SSF56935">
    <property type="entry name" value="Porins"/>
    <property type="match status" value="1"/>
</dbReference>
<protein>
    <recommendedName>
        <fullName evidence="10">TonB-dependent receptor plug domain-containing protein</fullName>
    </recommendedName>
</protein>
<feature type="chain" id="PRO_5009209481" description="TonB-dependent receptor plug domain-containing protein" evidence="9">
    <location>
        <begin position="49"/>
        <end position="1005"/>
    </location>
</feature>
<keyword evidence="5 7" id="KW-0472">Membrane</keyword>
<dbReference type="Proteomes" id="UP000175691">
    <property type="component" value="Unassembled WGS sequence"/>
</dbReference>
<keyword evidence="12" id="KW-1185">Reference proteome</keyword>
<dbReference type="PROSITE" id="PS52016">
    <property type="entry name" value="TONB_DEPENDENT_REC_3"/>
    <property type="match status" value="1"/>
</dbReference>
<reference evidence="11 12" key="1">
    <citation type="submission" date="2016-08" db="EMBL/GenBank/DDBJ databases">
        <authorList>
            <person name="Seilhamer J.J."/>
        </authorList>
    </citation>
    <scope>NUCLEOTIDE SEQUENCE [LARGE SCALE GENOMIC DNA]</scope>
    <source>
        <strain evidence="11 12">KCTC 42603</strain>
    </source>
</reference>
<comment type="subcellular location">
    <subcellularLocation>
        <location evidence="1 7">Cell outer membrane</location>
        <topology evidence="1 7">Multi-pass membrane protein</topology>
    </subcellularLocation>
</comment>
<keyword evidence="4 7" id="KW-0812">Transmembrane</keyword>
<gene>
    <name evidence="11" type="ORF">BFC18_16660</name>
</gene>
<dbReference type="NCBIfam" id="TIGR01782">
    <property type="entry name" value="TonB-Xanth-Caul"/>
    <property type="match status" value="1"/>
</dbReference>
<dbReference type="AlphaFoldDB" id="A0A1E7Z847"/>
<evidence type="ECO:0000256" key="1">
    <source>
        <dbReference type="ARBA" id="ARBA00004571"/>
    </source>
</evidence>
<dbReference type="RefSeq" id="WP_070126497.1">
    <property type="nucleotide sequence ID" value="NZ_MDHN01000037.1"/>
</dbReference>
<evidence type="ECO:0000256" key="4">
    <source>
        <dbReference type="ARBA" id="ARBA00022692"/>
    </source>
</evidence>
<feature type="signal peptide" evidence="9">
    <location>
        <begin position="1"/>
        <end position="48"/>
    </location>
</feature>
<accession>A0A1E7Z847</accession>
<feature type="domain" description="TonB-dependent receptor plug" evidence="10">
    <location>
        <begin position="107"/>
        <end position="203"/>
    </location>
</feature>
<evidence type="ECO:0000256" key="2">
    <source>
        <dbReference type="ARBA" id="ARBA00022448"/>
    </source>
</evidence>
<dbReference type="InterPro" id="IPR012910">
    <property type="entry name" value="Plug_dom"/>
</dbReference>
<dbReference type="Gene3D" id="2.40.170.20">
    <property type="entry name" value="TonB-dependent receptor, beta-barrel domain"/>
    <property type="match status" value="1"/>
</dbReference>
<proteinExistence type="inferred from homology"/>
<evidence type="ECO:0000256" key="9">
    <source>
        <dbReference type="SAM" id="SignalP"/>
    </source>
</evidence>
<evidence type="ECO:0000256" key="6">
    <source>
        <dbReference type="ARBA" id="ARBA00023237"/>
    </source>
</evidence>
<evidence type="ECO:0000256" key="7">
    <source>
        <dbReference type="PROSITE-ProRule" id="PRU01360"/>
    </source>
</evidence>
<dbReference type="STRING" id="1656094.BFC18_16660"/>
<dbReference type="InterPro" id="IPR037066">
    <property type="entry name" value="Plug_dom_sf"/>
</dbReference>
<dbReference type="GO" id="GO:0009279">
    <property type="term" value="C:cell outer membrane"/>
    <property type="evidence" value="ECO:0007669"/>
    <property type="project" value="UniProtKB-SubCell"/>
</dbReference>
<dbReference type="EMBL" id="MDHN01000037">
    <property type="protein sequence ID" value="OFC69699.1"/>
    <property type="molecule type" value="Genomic_DNA"/>
</dbReference>
<dbReference type="Pfam" id="PF07715">
    <property type="entry name" value="Plug"/>
    <property type="match status" value="1"/>
</dbReference>
<dbReference type="PANTHER" id="PTHR40980">
    <property type="entry name" value="PLUG DOMAIN-CONTAINING PROTEIN"/>
    <property type="match status" value="1"/>
</dbReference>
<dbReference type="InterPro" id="IPR036942">
    <property type="entry name" value="Beta-barrel_TonB_sf"/>
</dbReference>
<keyword evidence="6 7" id="KW-0998">Cell outer membrane</keyword>
<evidence type="ECO:0000256" key="3">
    <source>
        <dbReference type="ARBA" id="ARBA00022452"/>
    </source>
</evidence>
<evidence type="ECO:0000313" key="12">
    <source>
        <dbReference type="Proteomes" id="UP000175691"/>
    </source>
</evidence>
<keyword evidence="2 7" id="KW-0813">Transport</keyword>
<organism evidence="11 12">
    <name type="scientific">Alteromonas confluentis</name>
    <dbReference type="NCBI Taxonomy" id="1656094"/>
    <lineage>
        <taxon>Bacteria</taxon>
        <taxon>Pseudomonadati</taxon>
        <taxon>Pseudomonadota</taxon>
        <taxon>Gammaproteobacteria</taxon>
        <taxon>Alteromonadales</taxon>
        <taxon>Alteromonadaceae</taxon>
        <taxon>Alteromonas/Salinimonas group</taxon>
        <taxon>Alteromonas</taxon>
    </lineage>
</organism>
<evidence type="ECO:0000256" key="8">
    <source>
        <dbReference type="SAM" id="MobiDB-lite"/>
    </source>
</evidence>